<proteinExistence type="inferred from homology"/>
<comment type="function">
    <text evidence="1 11">Catalyzes the 6-electron oxidation of protoporphyrinogen-IX to form protoporphyrin-IX.</text>
</comment>
<dbReference type="Proteomes" id="UP001195769">
    <property type="component" value="Unassembled WGS sequence"/>
</dbReference>
<evidence type="ECO:0000256" key="11">
    <source>
        <dbReference type="RuleBase" id="RU367069"/>
    </source>
</evidence>
<gene>
    <name evidence="13" type="ORF">F5891DRAFT_172249</name>
</gene>
<evidence type="ECO:0000256" key="1">
    <source>
        <dbReference type="ARBA" id="ARBA00002600"/>
    </source>
</evidence>
<dbReference type="Pfam" id="PF01593">
    <property type="entry name" value="Amino_oxidase"/>
    <property type="match status" value="1"/>
</dbReference>
<dbReference type="AlphaFoldDB" id="A0AAD4HMV2"/>
<comment type="similarity">
    <text evidence="3 11">Belongs to the protoporphyrinogen/coproporphyrinogen oxidase family. Protoporphyrinogen oxidase subfamily.</text>
</comment>
<evidence type="ECO:0000256" key="7">
    <source>
        <dbReference type="ARBA" id="ARBA00023002"/>
    </source>
</evidence>
<dbReference type="InterPro" id="IPR004572">
    <property type="entry name" value="Protoporphyrinogen_oxidase"/>
</dbReference>
<evidence type="ECO:0000256" key="9">
    <source>
        <dbReference type="ARBA" id="ARBA00023244"/>
    </source>
</evidence>
<dbReference type="Gene3D" id="3.50.50.60">
    <property type="entry name" value="FAD/NAD(P)-binding domain"/>
    <property type="match status" value="1"/>
</dbReference>
<dbReference type="PANTHER" id="PTHR42923">
    <property type="entry name" value="PROTOPORPHYRINOGEN OXIDASE"/>
    <property type="match status" value="1"/>
</dbReference>
<reference evidence="13" key="1">
    <citation type="journal article" date="2020" name="New Phytol.">
        <title>Comparative genomics reveals dynamic genome evolution in host specialist ectomycorrhizal fungi.</title>
        <authorList>
            <person name="Lofgren L.A."/>
            <person name="Nguyen N.H."/>
            <person name="Vilgalys R."/>
            <person name="Ruytinx J."/>
            <person name="Liao H.L."/>
            <person name="Branco S."/>
            <person name="Kuo A."/>
            <person name="LaButti K."/>
            <person name="Lipzen A."/>
            <person name="Andreopoulos W."/>
            <person name="Pangilinan J."/>
            <person name="Riley R."/>
            <person name="Hundley H."/>
            <person name="Na H."/>
            <person name="Barry K."/>
            <person name="Grigoriev I.V."/>
            <person name="Stajich J.E."/>
            <person name="Kennedy P.G."/>
        </authorList>
    </citation>
    <scope>NUCLEOTIDE SEQUENCE</scope>
    <source>
        <strain evidence="13">FC203</strain>
    </source>
</reference>
<evidence type="ECO:0000256" key="2">
    <source>
        <dbReference type="ARBA" id="ARBA00005073"/>
    </source>
</evidence>
<dbReference type="InterPro" id="IPR050464">
    <property type="entry name" value="Zeta_carotene_desat/Oxidored"/>
</dbReference>
<evidence type="ECO:0000256" key="6">
    <source>
        <dbReference type="ARBA" id="ARBA00022827"/>
    </source>
</evidence>
<dbReference type="PANTHER" id="PTHR42923:SF3">
    <property type="entry name" value="PROTOPORPHYRINOGEN OXIDASE"/>
    <property type="match status" value="1"/>
</dbReference>
<keyword evidence="9 11" id="KW-0627">Porphyrin biosynthesis</keyword>
<dbReference type="GO" id="GO:0004729">
    <property type="term" value="F:oxygen-dependent protoporphyrinogen oxidase activity"/>
    <property type="evidence" value="ECO:0007669"/>
    <property type="project" value="UniProtKB-UniRule"/>
</dbReference>
<comment type="caution">
    <text evidence="13">The sequence shown here is derived from an EMBL/GenBank/DDBJ whole genome shotgun (WGS) entry which is preliminary data.</text>
</comment>
<evidence type="ECO:0000313" key="13">
    <source>
        <dbReference type="EMBL" id="KAG1902081.1"/>
    </source>
</evidence>
<dbReference type="RefSeq" id="XP_041227656.1">
    <property type="nucleotide sequence ID" value="XM_041370774.1"/>
</dbReference>
<comment type="catalytic activity">
    <reaction evidence="10 11">
        <text>protoporphyrinogen IX + 3 O2 = protoporphyrin IX + 3 H2O2</text>
        <dbReference type="Rhea" id="RHEA:25576"/>
        <dbReference type="ChEBI" id="CHEBI:15379"/>
        <dbReference type="ChEBI" id="CHEBI:16240"/>
        <dbReference type="ChEBI" id="CHEBI:57306"/>
        <dbReference type="ChEBI" id="CHEBI:57307"/>
        <dbReference type="EC" id="1.3.3.4"/>
    </reaction>
</comment>
<keyword evidence="7 11" id="KW-0560">Oxidoreductase</keyword>
<evidence type="ECO:0000256" key="5">
    <source>
        <dbReference type="ARBA" id="ARBA00022630"/>
    </source>
</evidence>
<evidence type="ECO:0000256" key="4">
    <source>
        <dbReference type="ARBA" id="ARBA00012867"/>
    </source>
</evidence>
<dbReference type="GO" id="GO:0005743">
    <property type="term" value="C:mitochondrial inner membrane"/>
    <property type="evidence" value="ECO:0007669"/>
    <property type="project" value="UniProtKB-SubCell"/>
</dbReference>
<evidence type="ECO:0000256" key="8">
    <source>
        <dbReference type="ARBA" id="ARBA00023133"/>
    </source>
</evidence>
<dbReference type="InterPro" id="IPR002937">
    <property type="entry name" value="Amino_oxidase"/>
</dbReference>
<name>A0AAD4HMV2_9AGAM</name>
<evidence type="ECO:0000256" key="3">
    <source>
        <dbReference type="ARBA" id="ARBA00010551"/>
    </source>
</evidence>
<comment type="cofactor">
    <cofactor evidence="11">
        <name>FAD</name>
        <dbReference type="ChEBI" id="CHEBI:57692"/>
    </cofactor>
    <text evidence="11">Binds 1 FAD per subunit.</text>
</comment>
<keyword evidence="14" id="KW-1185">Reference proteome</keyword>
<dbReference type="NCBIfam" id="TIGR00562">
    <property type="entry name" value="proto_IX_ox"/>
    <property type="match status" value="1"/>
</dbReference>
<keyword evidence="8 11" id="KW-0350">Heme biosynthesis</keyword>
<dbReference type="EMBL" id="JABBWK010000018">
    <property type="protein sequence ID" value="KAG1902081.1"/>
    <property type="molecule type" value="Genomic_DNA"/>
</dbReference>
<evidence type="ECO:0000259" key="12">
    <source>
        <dbReference type="Pfam" id="PF01593"/>
    </source>
</evidence>
<evidence type="ECO:0000313" key="14">
    <source>
        <dbReference type="Proteomes" id="UP001195769"/>
    </source>
</evidence>
<dbReference type="GeneID" id="64665072"/>
<feature type="domain" description="Amine oxidase" evidence="12">
    <location>
        <begin position="16"/>
        <end position="369"/>
    </location>
</feature>
<dbReference type="InterPro" id="IPR036188">
    <property type="entry name" value="FAD/NAD-bd_sf"/>
</dbReference>
<organism evidence="13 14">
    <name type="scientific">Suillus fuscotomentosus</name>
    <dbReference type="NCBI Taxonomy" id="1912939"/>
    <lineage>
        <taxon>Eukaryota</taxon>
        <taxon>Fungi</taxon>
        <taxon>Dikarya</taxon>
        <taxon>Basidiomycota</taxon>
        <taxon>Agaricomycotina</taxon>
        <taxon>Agaricomycetes</taxon>
        <taxon>Agaricomycetidae</taxon>
        <taxon>Boletales</taxon>
        <taxon>Suillineae</taxon>
        <taxon>Suillaceae</taxon>
        <taxon>Suillus</taxon>
    </lineage>
</organism>
<accession>A0AAD4HMV2</accession>
<dbReference type="SUPFAM" id="SSF51905">
    <property type="entry name" value="FAD/NAD(P)-binding domain"/>
    <property type="match status" value="1"/>
</dbReference>
<keyword evidence="6 11" id="KW-0274">FAD</keyword>
<dbReference type="SUPFAM" id="SSF54373">
    <property type="entry name" value="FAD-linked reductases, C-terminal domain"/>
    <property type="match status" value="1"/>
</dbReference>
<sequence>MRIMAPSSIAILGGGLTGLSAAFHLSRRFPAAQITLLNKDIHFGGWVHSRRAKITLKDGRETSVLLEAGPRTLRPNSKGVLELINLLDLSPSLLTVPKSSPAARNRFLHLPGTKGLLCIPSSPLSILTSGLSPKSSSLHSPLGHILLSAVVREPFRPWNRPLMIEDESVDEFLSRRFGSEFARIFGSALVHGIYAADSRKSSVRAAFPSLWDAEERGRGSLVTGFLRPSRASAIADVNDLPYQLGDVDGQMRGVSVYSFSQGIGALVDALLRELRTRRNVRLVGGVSATGLRMNPRTAQFEITTSSCETLRATHTVSAVPLPSLKGLLSPKTPLPHLTANPYSSVTVVNLVFLASPGHVLHPVGFGYLVPRASSRHAENAILGCVFDSSSMSTQEAPWSADIVKMTAMLREPVASIPRLVDMLSEQLGVRLPDPLIVRVHDKAHCIPLLRVGHLQRMQELSEVLQGEPWSSKLEVIGAGVGGVSVGDCVEAGRRAGRNWA</sequence>
<dbReference type="GO" id="GO:0006782">
    <property type="term" value="P:protoporphyrinogen IX biosynthetic process"/>
    <property type="evidence" value="ECO:0007669"/>
    <property type="project" value="UniProtKB-UniRule"/>
</dbReference>
<dbReference type="EC" id="1.3.3.4" evidence="4 11"/>
<evidence type="ECO:0000256" key="10">
    <source>
        <dbReference type="ARBA" id="ARBA00047554"/>
    </source>
</evidence>
<comment type="subcellular location">
    <subcellularLocation>
        <location evidence="11">Mitochondrion inner membrane</location>
    </subcellularLocation>
</comment>
<protein>
    <recommendedName>
        <fullName evidence="4 11">Protoporphyrinogen oxidase</fullName>
        <ecNumber evidence="4 11">1.3.3.4</ecNumber>
    </recommendedName>
</protein>
<keyword evidence="5 11" id="KW-0285">Flavoprotein</keyword>
<comment type="pathway">
    <text evidence="2 11">Porphyrin-containing compound metabolism; protoporphyrin-IX biosynthesis; protoporphyrin-IX from protoporphyrinogen-IX: step 1/1.</text>
</comment>